<dbReference type="GO" id="GO:0016787">
    <property type="term" value="F:hydrolase activity"/>
    <property type="evidence" value="ECO:0007669"/>
    <property type="project" value="UniProtKB-KW"/>
</dbReference>
<reference evidence="1" key="1">
    <citation type="journal article" date="2020" name="Stud. Mycol.">
        <title>101 Dothideomycetes genomes: a test case for predicting lifestyles and emergence of pathogens.</title>
        <authorList>
            <person name="Haridas S."/>
            <person name="Albert R."/>
            <person name="Binder M."/>
            <person name="Bloem J."/>
            <person name="Labutti K."/>
            <person name="Salamov A."/>
            <person name="Andreopoulos B."/>
            <person name="Baker S."/>
            <person name="Barry K."/>
            <person name="Bills G."/>
            <person name="Bluhm B."/>
            <person name="Cannon C."/>
            <person name="Castanera R."/>
            <person name="Culley D."/>
            <person name="Daum C."/>
            <person name="Ezra D."/>
            <person name="Gonzalez J."/>
            <person name="Henrissat B."/>
            <person name="Kuo A."/>
            <person name="Liang C."/>
            <person name="Lipzen A."/>
            <person name="Lutzoni F."/>
            <person name="Magnuson J."/>
            <person name="Mondo S."/>
            <person name="Nolan M."/>
            <person name="Ohm R."/>
            <person name="Pangilinan J."/>
            <person name="Park H.-J."/>
            <person name="Ramirez L."/>
            <person name="Alfaro M."/>
            <person name="Sun H."/>
            <person name="Tritt A."/>
            <person name="Yoshinaga Y."/>
            <person name="Zwiers L.-H."/>
            <person name="Turgeon B."/>
            <person name="Goodwin S."/>
            <person name="Spatafora J."/>
            <person name="Crous P."/>
            <person name="Grigoriev I."/>
        </authorList>
    </citation>
    <scope>NUCLEOTIDE SEQUENCE</scope>
    <source>
        <strain evidence="1">CBS 113389</strain>
    </source>
</reference>
<dbReference type="InterPro" id="IPR043137">
    <property type="entry name" value="GGT_ssub_C"/>
</dbReference>
<gene>
    <name evidence="1" type="ORF">BDY17DRAFT_99534</name>
</gene>
<accession>A0A6A6PZT7</accession>
<dbReference type="InterPro" id="IPR029055">
    <property type="entry name" value="Ntn_hydrolases_N"/>
</dbReference>
<dbReference type="EMBL" id="MU001633">
    <property type="protein sequence ID" value="KAF2485256.1"/>
    <property type="molecule type" value="Genomic_DNA"/>
</dbReference>
<dbReference type="Gene3D" id="1.10.246.130">
    <property type="match status" value="1"/>
</dbReference>
<dbReference type="GeneID" id="54479923"/>
<proteinExistence type="predicted"/>
<dbReference type="Pfam" id="PF01019">
    <property type="entry name" value="G_glu_transpept"/>
    <property type="match status" value="1"/>
</dbReference>
<dbReference type="AlphaFoldDB" id="A0A6A6PZT7"/>
<dbReference type="InterPro" id="IPR052896">
    <property type="entry name" value="GGT-like_enzyme"/>
</dbReference>
<dbReference type="PRINTS" id="PR01210">
    <property type="entry name" value="GGTRANSPTASE"/>
</dbReference>
<dbReference type="SUPFAM" id="SSF56235">
    <property type="entry name" value="N-terminal nucleophile aminohydrolases (Ntn hydrolases)"/>
    <property type="match status" value="1"/>
</dbReference>
<dbReference type="Proteomes" id="UP000799767">
    <property type="component" value="Unassembled WGS sequence"/>
</dbReference>
<keyword evidence="1" id="KW-0378">Hydrolase</keyword>
<evidence type="ECO:0000313" key="1">
    <source>
        <dbReference type="EMBL" id="KAF2485256.1"/>
    </source>
</evidence>
<organism evidence="1 2">
    <name type="scientific">Neohortaea acidophila</name>
    <dbReference type="NCBI Taxonomy" id="245834"/>
    <lineage>
        <taxon>Eukaryota</taxon>
        <taxon>Fungi</taxon>
        <taxon>Dikarya</taxon>
        <taxon>Ascomycota</taxon>
        <taxon>Pezizomycotina</taxon>
        <taxon>Dothideomycetes</taxon>
        <taxon>Dothideomycetidae</taxon>
        <taxon>Mycosphaerellales</taxon>
        <taxon>Teratosphaeriaceae</taxon>
        <taxon>Neohortaea</taxon>
    </lineage>
</organism>
<protein>
    <submittedName>
        <fullName evidence="1">Nucleophile aminohydrolase</fullName>
    </submittedName>
</protein>
<dbReference type="OrthoDB" id="2015213at2759"/>
<dbReference type="Gene3D" id="3.60.20.40">
    <property type="match status" value="1"/>
</dbReference>
<sequence>MPLNTSAFHPHEHQTFAAFPSRRSVVHSTKGIVASTQPLATQCGLEVLRKGGNCADAAVAVAAGLNMTEPGSTGIGGDMFCLFYEAKTKKVHALNGSGRAGKNCELETIRGDLGLKKGEKGSIPLHSVHAVTVPGAPAGWVDTVERFGSGKLSMEEVLAPAIELGEAGFPVSELMGYQWKSSENLLRRASPNGAEMLKKDPNAKDGCRAPRAGEIMKNPTLARTFRTLAKEGKAGFYTGRIAEELVKVTKDLGGHLTLEDLKNHMDLGTETTEPISLRFRAQDVGKSHGKHMHDPKSEEGIELWEHPPNGQGLVALLALGIIEQLEKSGTIPKFAHKDHNSAAYLHVVIEALRIAFADGNWWIADPNVVKVPVKELLSPAYLAERAKLFNPAQASDPPEHGSPAQNSSDTVYFAASDAEGNGISFINSNFAGFGTAIVPKGCGFTLQNRGANFMLQPANHPNILAPGKRPYHTIIPALVTNASDQSLHSVYGVMGGFMQPQGHVQVLLNQLVFGQTPQAALDAPRVCIGAGMPDEGDVMDKTVYLEEGMSEETVKGLRKLGHQVEVVGGMGRALFGRGQVIRWHVDSIEKAGVWSAGSDQRGDGAAVPQ</sequence>
<name>A0A6A6PZT7_9PEZI</name>
<dbReference type="PANTHER" id="PTHR43881:SF1">
    <property type="entry name" value="GAMMA-GLUTAMYLTRANSPEPTIDASE (AFU_ORTHOLOGUE AFUA_4G13580)"/>
    <property type="match status" value="1"/>
</dbReference>
<keyword evidence="2" id="KW-1185">Reference proteome</keyword>
<dbReference type="InterPro" id="IPR043138">
    <property type="entry name" value="GGT_lsub"/>
</dbReference>
<dbReference type="RefSeq" id="XP_033591825.1">
    <property type="nucleotide sequence ID" value="XM_033738922.1"/>
</dbReference>
<evidence type="ECO:0000313" key="2">
    <source>
        <dbReference type="Proteomes" id="UP000799767"/>
    </source>
</evidence>
<dbReference type="PANTHER" id="PTHR43881">
    <property type="entry name" value="GAMMA-GLUTAMYLTRANSPEPTIDASE (AFU_ORTHOLOGUE AFUA_4G13580)"/>
    <property type="match status" value="1"/>
</dbReference>